<comment type="caution">
    <text evidence="1">The sequence shown here is derived from an EMBL/GenBank/DDBJ whole genome shotgun (WGS) entry which is preliminary data.</text>
</comment>
<dbReference type="EMBL" id="QXFU01002388">
    <property type="protein sequence ID" value="KAE8986370.1"/>
    <property type="molecule type" value="Genomic_DNA"/>
</dbReference>
<sequence length="175" mass="20200">MIRRYKRIRDDTRQIDVVEEFIPTGATHKKVVGILEHLKKLDSVCNALQDDKTSMADVRVLFDQVIDDYPVMVSRLRSNAKIVDIKRKERSADNYAVEILRGSKKKRDAGAQSVSYSELAQMMTPTSNTVERLFSQFKLILTPQRAYLLSVNFEMLAFMRVNRDLWNASTLVDIE</sequence>
<dbReference type="AlphaFoldDB" id="A0A6A3IW21"/>
<organism evidence="1 4">
    <name type="scientific">Phytophthora rubi</name>
    <dbReference type="NCBI Taxonomy" id="129364"/>
    <lineage>
        <taxon>Eukaryota</taxon>
        <taxon>Sar</taxon>
        <taxon>Stramenopiles</taxon>
        <taxon>Oomycota</taxon>
        <taxon>Peronosporomycetes</taxon>
        <taxon>Peronosporales</taxon>
        <taxon>Peronosporaceae</taxon>
        <taxon>Phytophthora</taxon>
    </lineage>
</organism>
<dbReference type="Proteomes" id="UP000429607">
    <property type="component" value="Unassembled WGS sequence"/>
</dbReference>
<evidence type="ECO:0000313" key="2">
    <source>
        <dbReference type="EMBL" id="KAE8989558.1"/>
    </source>
</evidence>
<protein>
    <recommendedName>
        <fullName evidence="5">HAT C-terminal dimerisation domain-containing protein</fullName>
    </recommendedName>
</protein>
<dbReference type="InterPro" id="IPR012337">
    <property type="entry name" value="RNaseH-like_sf"/>
</dbReference>
<dbReference type="Proteomes" id="UP000435112">
    <property type="component" value="Unassembled WGS sequence"/>
</dbReference>
<name>A0A6A3IW21_9STRA</name>
<accession>A0A6A3IW21</accession>
<evidence type="ECO:0000313" key="3">
    <source>
        <dbReference type="Proteomes" id="UP000429607"/>
    </source>
</evidence>
<gene>
    <name evidence="2" type="ORF">PR001_g21746</name>
    <name evidence="1" type="ORF">PR002_g22376</name>
</gene>
<dbReference type="OrthoDB" id="125975at2759"/>
<dbReference type="SUPFAM" id="SSF53098">
    <property type="entry name" value="Ribonuclease H-like"/>
    <property type="match status" value="1"/>
</dbReference>
<evidence type="ECO:0008006" key="5">
    <source>
        <dbReference type="Google" id="ProtNLM"/>
    </source>
</evidence>
<evidence type="ECO:0000313" key="4">
    <source>
        <dbReference type="Proteomes" id="UP000435112"/>
    </source>
</evidence>
<reference evidence="3 4" key="1">
    <citation type="submission" date="2018-09" db="EMBL/GenBank/DDBJ databases">
        <title>Genomic investigation of the strawberry pathogen Phytophthora fragariae indicates pathogenicity is determined by transcriptional variation in three key races.</title>
        <authorList>
            <person name="Adams T.M."/>
            <person name="Armitage A.D."/>
            <person name="Sobczyk M.K."/>
            <person name="Bates H.J."/>
            <person name="Dunwell J.M."/>
            <person name="Nellist C.F."/>
            <person name="Harrison R.J."/>
        </authorList>
    </citation>
    <scope>NUCLEOTIDE SEQUENCE [LARGE SCALE GENOMIC DNA]</scope>
    <source>
        <strain evidence="2 3">SCRP249</strain>
        <strain evidence="1 4">SCRP324</strain>
    </source>
</reference>
<dbReference type="PANTHER" id="PTHR40866:SF1">
    <property type="entry name" value="BED-TYPE DOMAIN-CONTAINING PROTEIN"/>
    <property type="match status" value="1"/>
</dbReference>
<evidence type="ECO:0000313" key="1">
    <source>
        <dbReference type="EMBL" id="KAE8986370.1"/>
    </source>
</evidence>
<dbReference type="PANTHER" id="PTHR40866">
    <property type="entry name" value="BED-TYPE DOMAIN-CONTAINING PROTEIN"/>
    <property type="match status" value="1"/>
</dbReference>
<proteinExistence type="predicted"/>
<dbReference type="EMBL" id="QXFV01002316">
    <property type="protein sequence ID" value="KAE8989558.1"/>
    <property type="molecule type" value="Genomic_DNA"/>
</dbReference>